<dbReference type="OrthoDB" id="2623510at2"/>
<gene>
    <name evidence="1" type="ORF">PIL02S_03381</name>
</gene>
<accession>A0A2W0CIT6</accession>
<reference evidence="1 2" key="1">
    <citation type="submission" date="2018-01" db="EMBL/GenBank/DDBJ databases">
        <title>Genome sequence of the PGP bacterium Paenibacillus illinoisensis E3.</title>
        <authorList>
            <person name="Rolli E."/>
            <person name="Marasco R."/>
            <person name="Bessem C."/>
            <person name="Michoud G."/>
            <person name="Gaiarsa S."/>
            <person name="Borin S."/>
            <person name="Daffonchio D."/>
        </authorList>
    </citation>
    <scope>NUCLEOTIDE SEQUENCE [LARGE SCALE GENOMIC DNA]</scope>
    <source>
        <strain evidence="1 2">E3</strain>
    </source>
</reference>
<dbReference type="AlphaFoldDB" id="A0A2W0CIT6"/>
<organism evidence="1 2">
    <name type="scientific">Paenibacillus illinoisensis</name>
    <dbReference type="NCBI Taxonomy" id="59845"/>
    <lineage>
        <taxon>Bacteria</taxon>
        <taxon>Bacillati</taxon>
        <taxon>Bacillota</taxon>
        <taxon>Bacilli</taxon>
        <taxon>Bacillales</taxon>
        <taxon>Paenibacillaceae</taxon>
        <taxon>Paenibacillus</taxon>
    </lineage>
</organism>
<evidence type="ECO:0000313" key="2">
    <source>
        <dbReference type="Proteomes" id="UP000247459"/>
    </source>
</evidence>
<dbReference type="Proteomes" id="UP000247459">
    <property type="component" value="Unassembled WGS sequence"/>
</dbReference>
<evidence type="ECO:0000313" key="1">
    <source>
        <dbReference type="EMBL" id="PYY28235.1"/>
    </source>
</evidence>
<comment type="caution">
    <text evidence="1">The sequence shown here is derived from an EMBL/GenBank/DDBJ whole genome shotgun (WGS) entry which is preliminary data.</text>
</comment>
<protein>
    <submittedName>
        <fullName evidence="1">Uncharacterized protein</fullName>
    </submittedName>
</protein>
<sequence>MSINIYKDVKSKVRAIRVGVRNLIKWFPIVWRDRDYDQDYLYEMIHFKLSNMESFFKSKNTYSVEAPQIAEEIREAKDKLNSLINSVYSDKVESLPDEFFTIEEHKWSANRDNPIYQEWKEAHRKAAAQELDDMKEAFKIIAEKSQGWWD</sequence>
<proteinExistence type="predicted"/>
<name>A0A2W0CIT6_9BACL</name>
<dbReference type="EMBL" id="PRLG01000020">
    <property type="protein sequence ID" value="PYY28235.1"/>
    <property type="molecule type" value="Genomic_DNA"/>
</dbReference>